<dbReference type="Pfam" id="PF08244">
    <property type="entry name" value="Glyco_hydro_32C"/>
    <property type="match status" value="1"/>
</dbReference>
<reference evidence="2 3" key="1">
    <citation type="submission" date="2016-08" db="EMBL/GenBank/DDBJ databases">
        <title>Draft genome sequence of Candidatus Piscirickettsia litoralis, from seawater.</title>
        <authorList>
            <person name="Wan X."/>
            <person name="Lee A.J."/>
            <person name="Hou S."/>
            <person name="Donachie S.P."/>
        </authorList>
    </citation>
    <scope>NUCLEOTIDE SEQUENCE [LARGE SCALE GENOMIC DNA]</scope>
    <source>
        <strain evidence="2 3">Y2</strain>
    </source>
</reference>
<keyword evidence="3" id="KW-1185">Reference proteome</keyword>
<dbReference type="InterPro" id="IPR013320">
    <property type="entry name" value="ConA-like_dom_sf"/>
</dbReference>
<feature type="domain" description="Glycosyl hydrolase family 32 C-terminal" evidence="1">
    <location>
        <begin position="35"/>
        <end position="78"/>
    </location>
</feature>
<dbReference type="EMBL" id="MDTU01000001">
    <property type="protein sequence ID" value="ODN42105.1"/>
    <property type="molecule type" value="Genomic_DNA"/>
</dbReference>
<protein>
    <recommendedName>
        <fullName evidence="1">Glycosyl hydrolase family 32 C-terminal domain-containing protein</fullName>
    </recommendedName>
</protein>
<gene>
    <name evidence="2" type="ORF">BGC07_03005</name>
</gene>
<accession>A0ABX3A0V6</accession>
<sequence>MKISSGSHVILNIRWIGSRIILNNNKKTCMSEQVCDLHRKRKINARLFFDTSSVEVFVDDGTVCGSLRLEPPEKREITIRITTKLSQSFSGKLWELNSIWSNKVDA</sequence>
<organism evidence="2 3">
    <name type="scientific">Piscirickettsia litoralis</name>
    <dbReference type="NCBI Taxonomy" id="1891921"/>
    <lineage>
        <taxon>Bacteria</taxon>
        <taxon>Pseudomonadati</taxon>
        <taxon>Pseudomonadota</taxon>
        <taxon>Gammaproteobacteria</taxon>
        <taxon>Thiotrichales</taxon>
        <taxon>Piscirickettsiaceae</taxon>
        <taxon>Piscirickettsia</taxon>
    </lineage>
</organism>
<evidence type="ECO:0000259" key="1">
    <source>
        <dbReference type="Pfam" id="PF08244"/>
    </source>
</evidence>
<evidence type="ECO:0000313" key="3">
    <source>
        <dbReference type="Proteomes" id="UP000094329"/>
    </source>
</evidence>
<dbReference type="InterPro" id="IPR013189">
    <property type="entry name" value="Glyco_hydro_32_C"/>
</dbReference>
<dbReference type="RefSeq" id="WP_069311904.1">
    <property type="nucleotide sequence ID" value="NZ_MDTU01000001.1"/>
</dbReference>
<proteinExistence type="predicted"/>
<comment type="caution">
    <text evidence="2">The sequence shown here is derived from an EMBL/GenBank/DDBJ whole genome shotgun (WGS) entry which is preliminary data.</text>
</comment>
<name>A0ABX3A0V6_9GAMM</name>
<dbReference type="SUPFAM" id="SSF49899">
    <property type="entry name" value="Concanavalin A-like lectins/glucanases"/>
    <property type="match status" value="1"/>
</dbReference>
<dbReference type="Proteomes" id="UP000094329">
    <property type="component" value="Unassembled WGS sequence"/>
</dbReference>
<evidence type="ECO:0000313" key="2">
    <source>
        <dbReference type="EMBL" id="ODN42105.1"/>
    </source>
</evidence>
<dbReference type="Gene3D" id="2.60.120.560">
    <property type="entry name" value="Exo-inulinase, domain 1"/>
    <property type="match status" value="1"/>
</dbReference>